<accession>A0A1R0GT21</accession>
<name>A0A1R0GT21_9FUNG</name>
<sequence>MRERVQEEEMAYPFFIIERQLRTSLCIQSSLMQSYPLKKTSLITTDRRGTTIKKVDLNFHGIHQALSQATKPIDYYLHKKIQ</sequence>
<gene>
    <name evidence="1" type="ORF">AYI68_g5879</name>
</gene>
<dbReference type="AlphaFoldDB" id="A0A1R0GT21"/>
<evidence type="ECO:0000313" key="2">
    <source>
        <dbReference type="Proteomes" id="UP000187455"/>
    </source>
</evidence>
<proteinExistence type="predicted"/>
<dbReference type="EMBL" id="LSSL01003857">
    <property type="protein sequence ID" value="OLY80036.1"/>
    <property type="molecule type" value="Genomic_DNA"/>
</dbReference>
<keyword evidence="2" id="KW-1185">Reference proteome</keyword>
<organism evidence="1 2">
    <name type="scientific">Smittium mucronatum</name>
    <dbReference type="NCBI Taxonomy" id="133383"/>
    <lineage>
        <taxon>Eukaryota</taxon>
        <taxon>Fungi</taxon>
        <taxon>Fungi incertae sedis</taxon>
        <taxon>Zoopagomycota</taxon>
        <taxon>Kickxellomycotina</taxon>
        <taxon>Harpellomycetes</taxon>
        <taxon>Harpellales</taxon>
        <taxon>Legeriomycetaceae</taxon>
        <taxon>Smittium</taxon>
    </lineage>
</organism>
<comment type="caution">
    <text evidence="1">The sequence shown here is derived from an EMBL/GenBank/DDBJ whole genome shotgun (WGS) entry which is preliminary data.</text>
</comment>
<dbReference type="OrthoDB" id="10595934at2759"/>
<evidence type="ECO:0000313" key="1">
    <source>
        <dbReference type="EMBL" id="OLY80036.1"/>
    </source>
</evidence>
<dbReference type="Proteomes" id="UP000187455">
    <property type="component" value="Unassembled WGS sequence"/>
</dbReference>
<reference evidence="1 2" key="1">
    <citation type="journal article" date="2016" name="Mol. Biol. Evol.">
        <title>Genome-Wide Survey of Gut Fungi (Harpellales) Reveals the First Horizontally Transferred Ubiquitin Gene from a Mosquito Host.</title>
        <authorList>
            <person name="Wang Y."/>
            <person name="White M.M."/>
            <person name="Kvist S."/>
            <person name="Moncalvo J.M."/>
        </authorList>
    </citation>
    <scope>NUCLEOTIDE SEQUENCE [LARGE SCALE GENOMIC DNA]</scope>
    <source>
        <strain evidence="1 2">ALG-7-W6</strain>
    </source>
</reference>
<protein>
    <submittedName>
        <fullName evidence="1">Uncharacterized protein</fullName>
    </submittedName>
</protein>